<dbReference type="Pfam" id="PF02214">
    <property type="entry name" value="BTB_2"/>
    <property type="match status" value="1"/>
</dbReference>
<protein>
    <recommendedName>
        <fullName evidence="1">Potassium channel tetramerisation-type BTB domain-containing protein</fullName>
    </recommendedName>
</protein>
<reference evidence="2 3" key="1">
    <citation type="submission" date="2024-06" db="EMBL/GenBank/DDBJ databases">
        <authorList>
            <person name="Pan Q."/>
            <person name="Wen M."/>
            <person name="Jouanno E."/>
            <person name="Zahm M."/>
            <person name="Klopp C."/>
            <person name="Cabau C."/>
            <person name="Louis A."/>
            <person name="Berthelot C."/>
            <person name="Parey E."/>
            <person name="Roest Crollius H."/>
            <person name="Montfort J."/>
            <person name="Robinson-Rechavi M."/>
            <person name="Bouchez O."/>
            <person name="Lampietro C."/>
            <person name="Lopez Roques C."/>
            <person name="Donnadieu C."/>
            <person name="Postlethwait J."/>
            <person name="Bobe J."/>
            <person name="Verreycken H."/>
            <person name="Guiguen Y."/>
        </authorList>
    </citation>
    <scope>NUCLEOTIDE SEQUENCE [LARGE SCALE GENOMIC DNA]</scope>
    <source>
        <strain evidence="2">Up_M1</strain>
        <tissue evidence="2">Testis</tissue>
    </source>
</reference>
<dbReference type="EMBL" id="JAGEUA010000004">
    <property type="protein sequence ID" value="KAL0984860.1"/>
    <property type="molecule type" value="Genomic_DNA"/>
</dbReference>
<accession>A0ABD0WWN2</accession>
<dbReference type="Proteomes" id="UP001557470">
    <property type="component" value="Unassembled WGS sequence"/>
</dbReference>
<evidence type="ECO:0000313" key="2">
    <source>
        <dbReference type="EMBL" id="KAL0984860.1"/>
    </source>
</evidence>
<dbReference type="Gene3D" id="3.30.710.10">
    <property type="entry name" value="Potassium Channel Kv1.1, Chain A"/>
    <property type="match status" value="1"/>
</dbReference>
<name>A0ABD0WWN2_UMBPY</name>
<dbReference type="SUPFAM" id="SSF54695">
    <property type="entry name" value="POZ domain"/>
    <property type="match status" value="1"/>
</dbReference>
<evidence type="ECO:0000259" key="1">
    <source>
        <dbReference type="Pfam" id="PF02214"/>
    </source>
</evidence>
<organism evidence="2 3">
    <name type="scientific">Umbra pygmaea</name>
    <name type="common">Eastern mudminnow</name>
    <dbReference type="NCBI Taxonomy" id="75934"/>
    <lineage>
        <taxon>Eukaryota</taxon>
        <taxon>Metazoa</taxon>
        <taxon>Chordata</taxon>
        <taxon>Craniata</taxon>
        <taxon>Vertebrata</taxon>
        <taxon>Euteleostomi</taxon>
        <taxon>Actinopterygii</taxon>
        <taxon>Neopterygii</taxon>
        <taxon>Teleostei</taxon>
        <taxon>Protacanthopterygii</taxon>
        <taxon>Esociformes</taxon>
        <taxon>Umbridae</taxon>
        <taxon>Umbra</taxon>
    </lineage>
</organism>
<dbReference type="InterPro" id="IPR003131">
    <property type="entry name" value="T1-type_BTB"/>
</dbReference>
<gene>
    <name evidence="2" type="ORF">UPYG_G00149630</name>
</gene>
<dbReference type="InterPro" id="IPR011333">
    <property type="entry name" value="SKP1/BTB/POZ_sf"/>
</dbReference>
<sequence>MMTSTSSPAEFYGDSTSLLSLDSSVFFSELPSICHNPLDFFIINVGGSRYALTQELLASHPETRLGKLALCTRDSALELCDDADLMENEFFFRPQLTDLQVCDELLSYWPLACKGGTVCNLVPTGD</sequence>
<dbReference type="AlphaFoldDB" id="A0ABD0WWN2"/>
<evidence type="ECO:0000313" key="3">
    <source>
        <dbReference type="Proteomes" id="UP001557470"/>
    </source>
</evidence>
<proteinExistence type="predicted"/>
<feature type="domain" description="Potassium channel tetramerisation-type BTB" evidence="1">
    <location>
        <begin position="42"/>
        <end position="92"/>
    </location>
</feature>
<keyword evidence="3" id="KW-1185">Reference proteome</keyword>
<comment type="caution">
    <text evidence="2">The sequence shown here is derived from an EMBL/GenBank/DDBJ whole genome shotgun (WGS) entry which is preliminary data.</text>
</comment>